<dbReference type="Gene3D" id="1.20.1530.20">
    <property type="match status" value="1"/>
</dbReference>
<evidence type="ECO:0000313" key="3">
    <source>
        <dbReference type="Proteomes" id="UP001244341"/>
    </source>
</evidence>
<gene>
    <name evidence="2" type="ORF">OEZ85_006189</name>
</gene>
<dbReference type="PANTHER" id="PTHR18640">
    <property type="entry name" value="SOLUTE CARRIER FAMILY 10 MEMBER 7"/>
    <property type="match status" value="1"/>
</dbReference>
<keyword evidence="1" id="KW-1133">Transmembrane helix</keyword>
<dbReference type="Proteomes" id="UP001244341">
    <property type="component" value="Chromosome 11b"/>
</dbReference>
<sequence length="373" mass="37572">MDATPAAAGGAGSPDGQLPIKQQLLGFIQAHYLPLALLTALLLGATFPGLGVAAAGLQIPTFTTFGIFVVQGLQLRRKEAAAALSARGAIAYGLASILLLTPLLGLAAVQLPLQPPALAVGLGVFCCMPTALSSGVTFTQQLGGNVSLALLLTVTSNILGIFTMPFLLPHILAAAPIAAGSGAAAAGPVLEPLPLLVQLVQTILLPTLLGAAIRGFVPGAAAFIDARRKLMSYISAALLALVPWMQISKTASQQVALDVLGILGAAAAGVAIHAAFLAANFTACRLLRLGGEGAAGRDVRRAVLLVSSVKTLPVAVTVCSKLAPVLGDAMVGTAVVPCVLAHLAQIIFDSIMVSRWMAADKLAAGEDASGAGR</sequence>
<organism evidence="2 3">
    <name type="scientific">Tetradesmus obliquus</name>
    <name type="common">Green alga</name>
    <name type="synonym">Acutodesmus obliquus</name>
    <dbReference type="NCBI Taxonomy" id="3088"/>
    <lineage>
        <taxon>Eukaryota</taxon>
        <taxon>Viridiplantae</taxon>
        <taxon>Chlorophyta</taxon>
        <taxon>core chlorophytes</taxon>
        <taxon>Chlorophyceae</taxon>
        <taxon>CS clade</taxon>
        <taxon>Sphaeropleales</taxon>
        <taxon>Scenedesmaceae</taxon>
        <taxon>Tetradesmus</taxon>
    </lineage>
</organism>
<feature type="transmembrane region" description="Helical" evidence="1">
    <location>
        <begin position="259"/>
        <end position="281"/>
    </location>
</feature>
<evidence type="ECO:0000256" key="1">
    <source>
        <dbReference type="SAM" id="Phobius"/>
    </source>
</evidence>
<evidence type="ECO:0000313" key="2">
    <source>
        <dbReference type="EMBL" id="WIA20358.1"/>
    </source>
</evidence>
<feature type="transmembrane region" description="Helical" evidence="1">
    <location>
        <begin position="50"/>
        <end position="70"/>
    </location>
</feature>
<dbReference type="InterPro" id="IPR016833">
    <property type="entry name" value="Put_Na-Bile_cotransptr"/>
</dbReference>
<dbReference type="PANTHER" id="PTHR18640:SF10">
    <property type="entry name" value="SODIUM_METABOLITE COTRANSPORTER BASS4, CHLOROPLASTIC-RELATED"/>
    <property type="match status" value="1"/>
</dbReference>
<accession>A0ABY8UL62</accession>
<feature type="transmembrane region" description="Helical" evidence="1">
    <location>
        <begin position="117"/>
        <end position="136"/>
    </location>
</feature>
<reference evidence="2 3" key="1">
    <citation type="submission" date="2023-05" db="EMBL/GenBank/DDBJ databases">
        <title>A 100% complete, gapless, phased diploid assembly of the Scenedesmus obliquus UTEX 3031 genome.</title>
        <authorList>
            <person name="Biondi T.C."/>
            <person name="Hanschen E.R."/>
            <person name="Kwon T."/>
            <person name="Eng W."/>
            <person name="Kruse C.P.S."/>
            <person name="Koehler S.I."/>
            <person name="Kunde Y."/>
            <person name="Gleasner C.D."/>
            <person name="You Mak K.T."/>
            <person name="Polle J."/>
            <person name="Hovde B.T."/>
            <person name="Starkenburg S.R."/>
        </authorList>
    </citation>
    <scope>NUCLEOTIDE SEQUENCE [LARGE SCALE GENOMIC DNA]</scope>
    <source>
        <strain evidence="2 3">DOE0152z</strain>
    </source>
</reference>
<dbReference type="Pfam" id="PF13593">
    <property type="entry name" value="SBF_like"/>
    <property type="match status" value="1"/>
</dbReference>
<proteinExistence type="predicted"/>
<dbReference type="EMBL" id="CP126218">
    <property type="protein sequence ID" value="WIA20358.1"/>
    <property type="molecule type" value="Genomic_DNA"/>
</dbReference>
<dbReference type="InterPro" id="IPR038770">
    <property type="entry name" value="Na+/solute_symporter_sf"/>
</dbReference>
<feature type="transmembrane region" description="Helical" evidence="1">
    <location>
        <begin position="90"/>
        <end position="111"/>
    </location>
</feature>
<protein>
    <submittedName>
        <fullName evidence="2">Uncharacterized protein</fullName>
    </submittedName>
</protein>
<name>A0ABY8UL62_TETOB</name>
<keyword evidence="1" id="KW-0472">Membrane</keyword>
<feature type="transmembrane region" description="Helical" evidence="1">
    <location>
        <begin position="230"/>
        <end position="247"/>
    </location>
</feature>
<feature type="transmembrane region" description="Helical" evidence="1">
    <location>
        <begin position="203"/>
        <end position="223"/>
    </location>
</feature>
<keyword evidence="1" id="KW-0812">Transmembrane</keyword>
<keyword evidence="3" id="KW-1185">Reference proteome</keyword>